<dbReference type="PANTHER" id="PTHR43757:SF2">
    <property type="entry name" value="AMINOMETHYLTRANSFERASE, MITOCHONDRIAL"/>
    <property type="match status" value="1"/>
</dbReference>
<dbReference type="Gene3D" id="3.30.1360.120">
    <property type="entry name" value="Probable tRNA modification gtpase trme, domain 1"/>
    <property type="match status" value="1"/>
</dbReference>
<feature type="domain" description="GCVT N-terminal" evidence="2">
    <location>
        <begin position="52"/>
        <end position="261"/>
    </location>
</feature>
<sequence length="419" mass="45379">MNDIKFTSGLSAVAGARVAFRGTPFVERTAPLNQNALWMRWDRNMVVDAYSDMVEELAAIRTRVAMGDMSPLSKYVIAGPDAEMLMDKLIPRDITKLKIGQIYYAPWCDENGHVVGDGLVFRMDETTFRVSADPGFTWWKQHASGLDVQVTDITDTYGILTLQGPRSREVLQAVAQSPFEELPFSRLAMVTIAGRQVEILRQGFTGEHGYELWVKAEDGVAVWDAVQEAGKPYGILPAGAWALDIARLEAGLLIVGYDYTSAGPDDGGAGIQAAGKYRASPFDLGLGRLIDFRKSDFVGKAALERMQGAGDHRQLVGLDIEWSQAAGGAGLEGGAPGNLRRVQWYPVPVFHGAAEVGHASSVAWSPTTGKMIGFGHLRGDVAAVGTQLTLRWNKDGTTIDVNARVVALPFLSLKRAVNG</sequence>
<dbReference type="InterPro" id="IPR013977">
    <property type="entry name" value="GcvT_C"/>
</dbReference>
<reference evidence="4" key="1">
    <citation type="submission" date="2021-01" db="EMBL/GenBank/DDBJ databases">
        <title>Rhizobium sp. strain KVB221 16S ribosomal RNA gene Genome sequencing and assembly.</title>
        <authorList>
            <person name="Kang M."/>
        </authorList>
    </citation>
    <scope>NUCLEOTIDE SEQUENCE</scope>
    <source>
        <strain evidence="4">KVB221</strain>
    </source>
</reference>
<feature type="binding site" evidence="1">
    <location>
        <position position="211"/>
    </location>
    <ligand>
        <name>substrate</name>
    </ligand>
</feature>
<dbReference type="Pfam" id="PF01571">
    <property type="entry name" value="GCV_T"/>
    <property type="match status" value="1"/>
</dbReference>
<organism evidence="4 5">
    <name type="scientific">Rhizobium setariae</name>
    <dbReference type="NCBI Taxonomy" id="2801340"/>
    <lineage>
        <taxon>Bacteria</taxon>
        <taxon>Pseudomonadati</taxon>
        <taxon>Pseudomonadota</taxon>
        <taxon>Alphaproteobacteria</taxon>
        <taxon>Hyphomicrobiales</taxon>
        <taxon>Rhizobiaceae</taxon>
        <taxon>Rhizobium/Agrobacterium group</taxon>
        <taxon>Rhizobium</taxon>
    </lineage>
</organism>
<feature type="domain" description="Aminomethyltransferase C-terminal" evidence="3">
    <location>
        <begin position="348"/>
        <end position="410"/>
    </location>
</feature>
<evidence type="ECO:0000313" key="4">
    <source>
        <dbReference type="EMBL" id="MBL0374562.1"/>
    </source>
</evidence>
<dbReference type="Proteomes" id="UP000633219">
    <property type="component" value="Unassembled WGS sequence"/>
</dbReference>
<dbReference type="PANTHER" id="PTHR43757">
    <property type="entry name" value="AMINOMETHYLTRANSFERASE"/>
    <property type="match status" value="1"/>
</dbReference>
<dbReference type="InterPro" id="IPR028896">
    <property type="entry name" value="GcvT/YgfZ/DmdA"/>
</dbReference>
<dbReference type="GO" id="GO:0005829">
    <property type="term" value="C:cytosol"/>
    <property type="evidence" value="ECO:0007669"/>
    <property type="project" value="TreeGrafter"/>
</dbReference>
<dbReference type="SUPFAM" id="SSF103025">
    <property type="entry name" value="Folate-binding domain"/>
    <property type="match status" value="1"/>
</dbReference>
<dbReference type="PIRSF" id="PIRSF006487">
    <property type="entry name" value="GcvT"/>
    <property type="match status" value="1"/>
</dbReference>
<gene>
    <name evidence="4" type="ORF">JJB09_21350</name>
</gene>
<name>A0A936YVY3_9HYPH</name>
<dbReference type="RefSeq" id="WP_201663112.1">
    <property type="nucleotide sequence ID" value="NZ_JAEQNC010000014.1"/>
</dbReference>
<protein>
    <submittedName>
        <fullName evidence="4">Aminomethyltransferase family protein</fullName>
    </submittedName>
</protein>
<dbReference type="InterPro" id="IPR006222">
    <property type="entry name" value="GCVT_N"/>
</dbReference>
<comment type="caution">
    <text evidence="4">The sequence shown here is derived from an EMBL/GenBank/DDBJ whole genome shotgun (WGS) entry which is preliminary data.</text>
</comment>
<dbReference type="EMBL" id="JAEQNC010000014">
    <property type="protein sequence ID" value="MBL0374562.1"/>
    <property type="molecule type" value="Genomic_DNA"/>
</dbReference>
<evidence type="ECO:0000259" key="3">
    <source>
        <dbReference type="Pfam" id="PF08669"/>
    </source>
</evidence>
<dbReference type="Pfam" id="PF08669">
    <property type="entry name" value="GCV_T_C"/>
    <property type="match status" value="1"/>
</dbReference>
<evidence type="ECO:0000256" key="1">
    <source>
        <dbReference type="PIRSR" id="PIRSR006487-1"/>
    </source>
</evidence>
<dbReference type="InterPro" id="IPR027266">
    <property type="entry name" value="TrmE/GcvT-like"/>
</dbReference>
<dbReference type="SUPFAM" id="SSF101790">
    <property type="entry name" value="Aminomethyltransferase beta-barrel domain"/>
    <property type="match status" value="1"/>
</dbReference>
<keyword evidence="5" id="KW-1185">Reference proteome</keyword>
<dbReference type="AlphaFoldDB" id="A0A936YVY3"/>
<evidence type="ECO:0000313" key="5">
    <source>
        <dbReference type="Proteomes" id="UP000633219"/>
    </source>
</evidence>
<proteinExistence type="predicted"/>
<accession>A0A936YVY3</accession>
<evidence type="ECO:0000259" key="2">
    <source>
        <dbReference type="Pfam" id="PF01571"/>
    </source>
</evidence>
<dbReference type="InterPro" id="IPR029043">
    <property type="entry name" value="GcvT/YgfZ_C"/>
</dbReference>